<protein>
    <recommendedName>
        <fullName evidence="9">Glutathione hydrolase proenzyme</fullName>
        <ecNumber evidence="9">2.3.2.2</ecNumber>
        <ecNumber evidence="9">3.4.19.13</ecNumber>
    </recommendedName>
    <component>
        <recommendedName>
            <fullName evidence="9">Glutathione hydrolase large chain</fullName>
        </recommendedName>
    </component>
    <component>
        <recommendedName>
            <fullName evidence="9">Glutathione hydrolase small chain</fullName>
        </recommendedName>
    </component>
</protein>
<dbReference type="GO" id="GO:0103068">
    <property type="term" value="F:leukotriene C4 gamma-glutamyl transferase activity"/>
    <property type="evidence" value="ECO:0007669"/>
    <property type="project" value="UniProtKB-EC"/>
</dbReference>
<dbReference type="NCBIfam" id="TIGR00066">
    <property type="entry name" value="g_glut_trans"/>
    <property type="match status" value="1"/>
</dbReference>
<dbReference type="Gene3D" id="3.60.20.40">
    <property type="match status" value="1"/>
</dbReference>
<gene>
    <name evidence="11" type="primary">ggt</name>
    <name evidence="11" type="ORF">H3N35_16375</name>
</gene>
<keyword evidence="7 9" id="KW-0012">Acyltransferase</keyword>
<dbReference type="Pfam" id="PF01019">
    <property type="entry name" value="G_glu_transpept"/>
    <property type="match status" value="1"/>
</dbReference>
<comment type="catalytic activity">
    <reaction evidence="2 9">
        <text>glutathione + H2O = L-cysteinylglycine + L-glutamate</text>
        <dbReference type="Rhea" id="RHEA:28807"/>
        <dbReference type="ChEBI" id="CHEBI:15377"/>
        <dbReference type="ChEBI" id="CHEBI:29985"/>
        <dbReference type="ChEBI" id="CHEBI:57925"/>
        <dbReference type="ChEBI" id="CHEBI:61694"/>
        <dbReference type="EC" id="3.4.19.13"/>
    </reaction>
</comment>
<dbReference type="EMBL" id="CP059693">
    <property type="protein sequence ID" value="WDE09888.1"/>
    <property type="molecule type" value="Genomic_DNA"/>
</dbReference>
<dbReference type="InterPro" id="IPR051792">
    <property type="entry name" value="GGT_bact"/>
</dbReference>
<organism evidence="11 12">
    <name type="scientific">Thalassomonas haliotis</name>
    <dbReference type="NCBI Taxonomy" id="485448"/>
    <lineage>
        <taxon>Bacteria</taxon>
        <taxon>Pseudomonadati</taxon>
        <taxon>Pseudomonadota</taxon>
        <taxon>Gammaproteobacteria</taxon>
        <taxon>Alteromonadales</taxon>
        <taxon>Colwelliaceae</taxon>
        <taxon>Thalassomonas</taxon>
    </lineage>
</organism>
<keyword evidence="10" id="KW-0732">Signal</keyword>
<dbReference type="InterPro" id="IPR043137">
    <property type="entry name" value="GGT_ssub_C"/>
</dbReference>
<comment type="similarity">
    <text evidence="3 9">Belongs to the gamma-glutamyltransferase family.</text>
</comment>
<evidence type="ECO:0000256" key="1">
    <source>
        <dbReference type="ARBA" id="ARBA00001049"/>
    </source>
</evidence>
<feature type="chain" id="PRO_5045505077" description="Glutathione hydrolase proenzyme" evidence="10">
    <location>
        <begin position="20"/>
        <end position="562"/>
    </location>
</feature>
<dbReference type="InterPro" id="IPR055262">
    <property type="entry name" value="GGT_CS"/>
</dbReference>
<dbReference type="RefSeq" id="WP_274049890.1">
    <property type="nucleotide sequence ID" value="NZ_CP059693.1"/>
</dbReference>
<keyword evidence="6 9" id="KW-0865">Zymogen</keyword>
<comment type="catalytic activity">
    <reaction evidence="8 9">
        <text>an N-terminal (5-L-glutamyl)-[peptide] + an alpha-amino acid = 5-L-glutamyl amino acid + an N-terminal L-alpha-aminoacyl-[peptide]</text>
        <dbReference type="Rhea" id="RHEA:23904"/>
        <dbReference type="Rhea" id="RHEA-COMP:9780"/>
        <dbReference type="Rhea" id="RHEA-COMP:9795"/>
        <dbReference type="ChEBI" id="CHEBI:77644"/>
        <dbReference type="ChEBI" id="CHEBI:78597"/>
        <dbReference type="ChEBI" id="CHEBI:78599"/>
        <dbReference type="ChEBI" id="CHEBI:78608"/>
        <dbReference type="EC" id="2.3.2.2"/>
    </reaction>
</comment>
<keyword evidence="4 9" id="KW-0808">Transferase</keyword>
<dbReference type="PRINTS" id="PR01210">
    <property type="entry name" value="GGTRANSPTASE"/>
</dbReference>
<keyword evidence="12" id="KW-1185">Reference proteome</keyword>
<keyword evidence="9" id="KW-0317">Glutathione biosynthesis</keyword>
<comment type="PTM">
    <text evidence="9">Cleaved by autocatalysis into a large and a small subunit.</text>
</comment>
<sequence length="562" mass="61137">MYKRIITFVSLICLSSAIATTFSTSAFAIKQQAGVAMPDSYSADVAASILSKGGNAVDAAIAAQFVLAVTLPEAGNIGGGGFMLVHTDKQDDFIDYREVAPLKGHRDMYLDDKGEVIKHKSVYGVFSAGVPGTVAGMWLAHQKYGSLPWKSLLQPAVLLAQKGFVVHPKLADNVGWYLDHLQKKEIKVNFAEFFGAIKAGEVFKQPALALSLQRIRDEGADGFYKGKTADIIVDFMKQQGGLISHQDLAQYQAVSRKPISQSWQGYQVLTSPPPSSGGIAILQWLKMYQQVAARDKDQAPLAHNSKEYVHLLAEIGKRVFADRADYLGDPDFYPVPVNQLLDEDYLKKRAGDVDLLAISSTEKVEPGLYESEDTTHFSIVDQWGNAVANTTTINLTFGSGMVVPKAGFILNDEMDDFSAKPGVANAFGALGGKANEIQPKKRMLSSMTPTILLKNKQVALVTGSPGGTTIISSVYQSILNVTEYGMSADEAVNSPRFHHQLYPENVIRHHSGLKGEDKKALRQMGYTLDNRHFGDVHLIINNNGKLDAGSEAHGRGKALVLH</sequence>
<evidence type="ECO:0000256" key="9">
    <source>
        <dbReference type="RuleBase" id="RU368036"/>
    </source>
</evidence>
<evidence type="ECO:0000256" key="8">
    <source>
        <dbReference type="ARBA" id="ARBA00047417"/>
    </source>
</evidence>
<dbReference type="Gene3D" id="1.10.246.130">
    <property type="match status" value="1"/>
</dbReference>
<comment type="subunit">
    <text evidence="9">This enzyme consists of two polypeptide chains, which are synthesized in precursor form from a single polypeptide.</text>
</comment>
<name>A0ABY7V8E1_9GAMM</name>
<dbReference type="EC" id="2.3.2.2" evidence="9"/>
<evidence type="ECO:0000256" key="2">
    <source>
        <dbReference type="ARBA" id="ARBA00001089"/>
    </source>
</evidence>
<evidence type="ECO:0000256" key="6">
    <source>
        <dbReference type="ARBA" id="ARBA00023145"/>
    </source>
</evidence>
<evidence type="ECO:0000256" key="5">
    <source>
        <dbReference type="ARBA" id="ARBA00022801"/>
    </source>
</evidence>
<feature type="signal peptide" evidence="10">
    <location>
        <begin position="1"/>
        <end position="19"/>
    </location>
</feature>
<reference evidence="11 12" key="1">
    <citation type="journal article" date="2022" name="Mar. Drugs">
        <title>Bioassay-Guided Fractionation Leads to the Detection of Cholic Acid Generated by the Rare Thalassomonas sp.</title>
        <authorList>
            <person name="Pheiffer F."/>
            <person name="Schneider Y.K."/>
            <person name="Hansen E.H."/>
            <person name="Andersen J.H."/>
            <person name="Isaksson J."/>
            <person name="Busche T."/>
            <person name="R C."/>
            <person name="Kalinowski J."/>
            <person name="Zyl L.V."/>
            <person name="Trindade M."/>
        </authorList>
    </citation>
    <scope>NUCLEOTIDE SEQUENCE [LARGE SCALE GENOMIC DNA]</scope>
    <source>
        <strain evidence="11 12">A5K-61T</strain>
    </source>
</reference>
<evidence type="ECO:0000256" key="10">
    <source>
        <dbReference type="SAM" id="SignalP"/>
    </source>
</evidence>
<evidence type="ECO:0000256" key="4">
    <source>
        <dbReference type="ARBA" id="ARBA00022679"/>
    </source>
</evidence>
<comment type="pathway">
    <text evidence="9">Sulfur metabolism; glutathione metabolism.</text>
</comment>
<dbReference type="InterPro" id="IPR029055">
    <property type="entry name" value="Ntn_hydrolases_N"/>
</dbReference>
<accession>A0ABY7V8E1</accession>
<evidence type="ECO:0000256" key="7">
    <source>
        <dbReference type="ARBA" id="ARBA00023315"/>
    </source>
</evidence>
<dbReference type="PROSITE" id="PS00462">
    <property type="entry name" value="G_GLU_TRANSPEPTIDASE"/>
    <property type="match status" value="1"/>
</dbReference>
<dbReference type="EC" id="3.4.19.13" evidence="9"/>
<dbReference type="Proteomes" id="UP001215231">
    <property type="component" value="Chromosome"/>
</dbReference>
<evidence type="ECO:0000313" key="12">
    <source>
        <dbReference type="Proteomes" id="UP001215231"/>
    </source>
</evidence>
<dbReference type="PANTHER" id="PTHR43199:SF1">
    <property type="entry name" value="GLUTATHIONE HYDROLASE PROENZYME"/>
    <property type="match status" value="1"/>
</dbReference>
<keyword evidence="5 9" id="KW-0378">Hydrolase</keyword>
<evidence type="ECO:0000313" key="11">
    <source>
        <dbReference type="EMBL" id="WDE09888.1"/>
    </source>
</evidence>
<dbReference type="SUPFAM" id="SSF56235">
    <property type="entry name" value="N-terminal nucleophile aminohydrolases (Ntn hydrolases)"/>
    <property type="match status" value="1"/>
</dbReference>
<dbReference type="PANTHER" id="PTHR43199">
    <property type="entry name" value="GLUTATHIONE HYDROLASE"/>
    <property type="match status" value="1"/>
</dbReference>
<evidence type="ECO:0000256" key="3">
    <source>
        <dbReference type="ARBA" id="ARBA00009381"/>
    </source>
</evidence>
<dbReference type="InterPro" id="IPR043138">
    <property type="entry name" value="GGT_lsub"/>
</dbReference>
<dbReference type="InterPro" id="IPR000101">
    <property type="entry name" value="GGT_peptidase"/>
</dbReference>
<comment type="catalytic activity">
    <reaction evidence="1 9">
        <text>an S-substituted glutathione + H2O = an S-substituted L-cysteinylglycine + L-glutamate</text>
        <dbReference type="Rhea" id="RHEA:59468"/>
        <dbReference type="ChEBI" id="CHEBI:15377"/>
        <dbReference type="ChEBI" id="CHEBI:29985"/>
        <dbReference type="ChEBI" id="CHEBI:90779"/>
        <dbReference type="ChEBI" id="CHEBI:143103"/>
        <dbReference type="EC" id="3.4.19.13"/>
    </reaction>
</comment>
<proteinExistence type="inferred from homology"/>